<dbReference type="RefSeq" id="XP_002959888.1">
    <property type="nucleotide sequence ID" value="XM_002959842.1"/>
</dbReference>
<reference evidence="1 2" key="1">
    <citation type="journal article" date="2010" name="Science">
        <title>Genomic analysis of organismal complexity in the multicellular green alga Volvox carteri.</title>
        <authorList>
            <person name="Prochnik S.E."/>
            <person name="Umen J."/>
            <person name="Nedelcu A.M."/>
            <person name="Hallmann A."/>
            <person name="Miller S.M."/>
            <person name="Nishii I."/>
            <person name="Ferris P."/>
            <person name="Kuo A."/>
            <person name="Mitros T."/>
            <person name="Fritz-Laylin L.K."/>
            <person name="Hellsten U."/>
            <person name="Chapman J."/>
            <person name="Simakov O."/>
            <person name="Rensing S.A."/>
            <person name="Terry A."/>
            <person name="Pangilinan J."/>
            <person name="Kapitonov V."/>
            <person name="Jurka J."/>
            <person name="Salamov A."/>
            <person name="Shapiro H."/>
            <person name="Schmutz J."/>
            <person name="Grimwood J."/>
            <person name="Lindquist E."/>
            <person name="Lucas S."/>
            <person name="Grigoriev I.V."/>
            <person name="Schmitt R."/>
            <person name="Kirk D."/>
            <person name="Rokhsar D.S."/>
        </authorList>
    </citation>
    <scope>NUCLEOTIDE SEQUENCE [LARGE SCALE GENOMIC DNA]</scope>
    <source>
        <strain evidence="2">f. Nagariensis / Eve</strain>
    </source>
</reference>
<dbReference type="Proteomes" id="UP000001058">
    <property type="component" value="Unassembled WGS sequence"/>
</dbReference>
<evidence type="ECO:0000313" key="1">
    <source>
        <dbReference type="EMBL" id="EFJ39047.1"/>
    </source>
</evidence>
<feature type="non-terminal residue" evidence="1">
    <location>
        <position position="56"/>
    </location>
</feature>
<dbReference type="EMBL" id="GL379163">
    <property type="protein sequence ID" value="EFJ39047.1"/>
    <property type="molecule type" value="Genomic_DNA"/>
</dbReference>
<protein>
    <submittedName>
        <fullName evidence="1">Uncharacterized protein</fullName>
    </submittedName>
</protein>
<accession>D8UMK2</accession>
<dbReference type="InParanoid" id="D8UMK2"/>
<name>D8UMK2_VOLCA</name>
<keyword evidence="2" id="KW-1185">Reference proteome</keyword>
<dbReference type="KEGG" id="vcn:VOLCADRAFT_71973"/>
<sequence>MALGHVAARTYHAAASGNTRHSPWSCGCRIYHAAASGNTRHGPWSCGCPYIPCCCE</sequence>
<organism evidence="2">
    <name type="scientific">Volvox carteri f. nagariensis</name>
    <dbReference type="NCBI Taxonomy" id="3068"/>
    <lineage>
        <taxon>Eukaryota</taxon>
        <taxon>Viridiplantae</taxon>
        <taxon>Chlorophyta</taxon>
        <taxon>core chlorophytes</taxon>
        <taxon>Chlorophyceae</taxon>
        <taxon>CS clade</taxon>
        <taxon>Chlamydomonadales</taxon>
        <taxon>Volvocaceae</taxon>
        <taxon>Volvox</taxon>
    </lineage>
</organism>
<dbReference type="AlphaFoldDB" id="D8UMK2"/>
<proteinExistence type="predicted"/>
<dbReference type="GeneID" id="9614917"/>
<gene>
    <name evidence="1" type="ORF">VOLCADRAFT_71973</name>
</gene>
<evidence type="ECO:0000313" key="2">
    <source>
        <dbReference type="Proteomes" id="UP000001058"/>
    </source>
</evidence>